<gene>
    <name evidence="3" type="ORF">ABH903_003370</name>
</gene>
<dbReference type="InterPro" id="IPR005302">
    <property type="entry name" value="MoCF_Sase_C"/>
</dbReference>
<evidence type="ECO:0000313" key="4">
    <source>
        <dbReference type="Proteomes" id="UP001565435"/>
    </source>
</evidence>
<dbReference type="PROSITE" id="PS51340">
    <property type="entry name" value="MOSC"/>
    <property type="match status" value="1"/>
</dbReference>
<dbReference type="PANTHER" id="PTHR36930">
    <property type="entry name" value="METAL-SULFUR CLUSTER BIOSYNTHESIS PROTEINS YUAD-RELATED"/>
    <property type="match status" value="1"/>
</dbReference>
<dbReference type="PANTHER" id="PTHR36930:SF1">
    <property type="entry name" value="MOSC DOMAIN-CONTAINING PROTEIN"/>
    <property type="match status" value="1"/>
</dbReference>
<dbReference type="EMBL" id="JBGBYS010000027">
    <property type="protein sequence ID" value="MEY9260327.1"/>
    <property type="molecule type" value="Genomic_DNA"/>
</dbReference>
<sequence>MVSSVRAVHSSPTHDFSKDPMPSITLLEGIGVSGDAHAGTTVQHRSRMARDPSTPNLRQVHLIHGELFDQLSDEGFTVEPGSLGENITTRGVDLFELPVGTRLSIGEATVVVTGLRNPCRQIDDLQPGLMKRLVFKDDDGHVRRLAGIMGIVARGGVVRPGDQIIVDLPPPPHYPLTTV</sequence>
<accession>A0ABV4EP94</accession>
<dbReference type="Proteomes" id="UP001565435">
    <property type="component" value="Unassembled WGS sequence"/>
</dbReference>
<evidence type="ECO:0000256" key="1">
    <source>
        <dbReference type="SAM" id="MobiDB-lite"/>
    </source>
</evidence>
<dbReference type="RefSeq" id="WP_370037144.1">
    <property type="nucleotide sequence ID" value="NZ_JBGBYS010000027.1"/>
</dbReference>
<dbReference type="Pfam" id="PF03473">
    <property type="entry name" value="MOSC"/>
    <property type="match status" value="1"/>
</dbReference>
<name>A0ABV4EP94_BREEP</name>
<dbReference type="Gene3D" id="2.40.33.20">
    <property type="entry name" value="PK beta-barrel domain-like"/>
    <property type="match status" value="1"/>
</dbReference>
<feature type="region of interest" description="Disordered" evidence="1">
    <location>
        <begin position="1"/>
        <end position="21"/>
    </location>
</feature>
<proteinExistence type="predicted"/>
<organism evidence="3 4">
    <name type="scientific">Brevibacterium epidermidis</name>
    <dbReference type="NCBI Taxonomy" id="1698"/>
    <lineage>
        <taxon>Bacteria</taxon>
        <taxon>Bacillati</taxon>
        <taxon>Actinomycetota</taxon>
        <taxon>Actinomycetes</taxon>
        <taxon>Micrococcales</taxon>
        <taxon>Brevibacteriaceae</taxon>
        <taxon>Brevibacterium</taxon>
    </lineage>
</organism>
<reference evidence="3 4" key="1">
    <citation type="submission" date="2024-07" db="EMBL/GenBank/DDBJ databases">
        <title>Mealworm larvae gut microbial communities from Newark, Delaware, USA.</title>
        <authorList>
            <person name="Blenner M."/>
        </authorList>
    </citation>
    <scope>NUCLEOTIDE SEQUENCE [LARGE SCALE GENOMIC DNA]</scope>
    <source>
        <strain evidence="3 4">UD i117</strain>
    </source>
</reference>
<dbReference type="InterPro" id="IPR052716">
    <property type="entry name" value="MOSC_domain"/>
</dbReference>
<evidence type="ECO:0000259" key="2">
    <source>
        <dbReference type="PROSITE" id="PS51340"/>
    </source>
</evidence>
<dbReference type="InterPro" id="IPR011037">
    <property type="entry name" value="Pyrv_Knase-like_insert_dom_sf"/>
</dbReference>
<comment type="caution">
    <text evidence="3">The sequence shown here is derived from an EMBL/GenBank/DDBJ whole genome shotgun (WGS) entry which is preliminary data.</text>
</comment>
<dbReference type="SUPFAM" id="SSF50800">
    <property type="entry name" value="PK beta-barrel domain-like"/>
    <property type="match status" value="1"/>
</dbReference>
<feature type="domain" description="MOSC" evidence="2">
    <location>
        <begin position="19"/>
        <end position="167"/>
    </location>
</feature>
<feature type="region of interest" description="Disordered" evidence="1">
    <location>
        <begin position="35"/>
        <end position="54"/>
    </location>
</feature>
<protein>
    <submittedName>
        <fullName evidence="3">MOSC domain-containing protein YiiM</fullName>
    </submittedName>
</protein>
<evidence type="ECO:0000313" key="3">
    <source>
        <dbReference type="EMBL" id="MEY9260327.1"/>
    </source>
</evidence>
<keyword evidence="4" id="KW-1185">Reference proteome</keyword>